<name>A0A0G1L3Y7_9BACT</name>
<proteinExistence type="predicted"/>
<accession>A0A0G1L3Y7</accession>
<evidence type="ECO:0000313" key="2">
    <source>
        <dbReference type="Proteomes" id="UP000033945"/>
    </source>
</evidence>
<dbReference type="AlphaFoldDB" id="A0A0G1L3Y7"/>
<comment type="caution">
    <text evidence="1">The sequence shown here is derived from an EMBL/GenBank/DDBJ whole genome shotgun (WGS) entry which is preliminary data.</text>
</comment>
<reference evidence="1 2" key="1">
    <citation type="journal article" date="2015" name="Nature">
        <title>rRNA introns, odd ribosomes, and small enigmatic genomes across a large radiation of phyla.</title>
        <authorList>
            <person name="Brown C.T."/>
            <person name="Hug L.A."/>
            <person name="Thomas B.C."/>
            <person name="Sharon I."/>
            <person name="Castelle C.J."/>
            <person name="Singh A."/>
            <person name="Wilkins M.J."/>
            <person name="Williams K.H."/>
            <person name="Banfield J.F."/>
        </authorList>
    </citation>
    <scope>NUCLEOTIDE SEQUENCE [LARGE SCALE GENOMIC DNA]</scope>
</reference>
<protein>
    <submittedName>
        <fullName evidence="1">Uncharacterized protein</fullName>
    </submittedName>
</protein>
<gene>
    <name evidence="1" type="ORF">UW55_C0005G0027</name>
</gene>
<sequence>MATSEQYKELLTEIIKKQIVILGPDIAVLKARNIKEISVENDGAVTAIDGDPQQVLKKLIDEYVSLSGLIVKNIVGTIMSKYPEIKVSVNN</sequence>
<organism evidence="1 2">
    <name type="scientific">Candidatus Giovannonibacteria bacterium GW2011_GWA2_44_26</name>
    <dbReference type="NCBI Taxonomy" id="1618648"/>
    <lineage>
        <taxon>Bacteria</taxon>
        <taxon>Candidatus Giovannoniibacteriota</taxon>
    </lineage>
</organism>
<dbReference type="EMBL" id="LCIT01000005">
    <property type="protein sequence ID" value="KKT63312.1"/>
    <property type="molecule type" value="Genomic_DNA"/>
</dbReference>
<dbReference type="Proteomes" id="UP000033945">
    <property type="component" value="Unassembled WGS sequence"/>
</dbReference>
<evidence type="ECO:0000313" key="1">
    <source>
        <dbReference type="EMBL" id="KKT63312.1"/>
    </source>
</evidence>